<evidence type="ECO:0000313" key="4">
    <source>
        <dbReference type="Proteomes" id="UP000060630"/>
    </source>
</evidence>
<dbReference type="AlphaFoldDB" id="A0A119HFR0"/>
<dbReference type="Proteomes" id="UP000060630">
    <property type="component" value="Unassembled WGS sequence"/>
</dbReference>
<proteinExistence type="predicted"/>
<feature type="domain" description="TraD/TraG TraM recognition site" evidence="2">
    <location>
        <begin position="371"/>
        <end position="478"/>
    </location>
</feature>
<dbReference type="SUPFAM" id="SSF52540">
    <property type="entry name" value="P-loop containing nucleoside triphosphate hydrolases"/>
    <property type="match status" value="1"/>
</dbReference>
<name>A0A119HFR0_9BURK</name>
<protein>
    <submittedName>
        <fullName evidence="3">TraG family protein</fullName>
    </submittedName>
</protein>
<dbReference type="PANTHER" id="PTHR30121">
    <property type="entry name" value="UNCHARACTERIZED PROTEIN YJGR-RELATED"/>
    <property type="match status" value="1"/>
</dbReference>
<comment type="caution">
    <text evidence="3">The sequence shown here is derived from an EMBL/GenBank/DDBJ whole genome shotgun (WGS) entry which is preliminary data.</text>
</comment>
<organism evidence="3 4">
    <name type="scientific">Burkholderia ubonensis</name>
    <dbReference type="NCBI Taxonomy" id="101571"/>
    <lineage>
        <taxon>Bacteria</taxon>
        <taxon>Pseudomonadati</taxon>
        <taxon>Pseudomonadota</taxon>
        <taxon>Betaproteobacteria</taxon>
        <taxon>Burkholderiales</taxon>
        <taxon>Burkholderiaceae</taxon>
        <taxon>Burkholderia</taxon>
        <taxon>Burkholderia cepacia complex</taxon>
    </lineage>
</organism>
<dbReference type="InterPro" id="IPR027417">
    <property type="entry name" value="P-loop_NTPase"/>
</dbReference>
<dbReference type="CDD" id="cd01127">
    <property type="entry name" value="TrwB_TraG_TraD_VirD4"/>
    <property type="match status" value="1"/>
</dbReference>
<feature type="region of interest" description="Disordered" evidence="1">
    <location>
        <begin position="456"/>
        <end position="486"/>
    </location>
</feature>
<accession>A0A119HFR0</accession>
<reference evidence="3 4" key="1">
    <citation type="submission" date="2015-11" db="EMBL/GenBank/DDBJ databases">
        <title>Expanding the genomic diversity of Burkholderia species for the development of highly accurate diagnostics.</title>
        <authorList>
            <person name="Sahl J."/>
            <person name="Keim P."/>
            <person name="Wagner D."/>
        </authorList>
    </citation>
    <scope>NUCLEOTIDE SEQUENCE [LARGE SCALE GENOMIC DNA]</scope>
    <source>
        <strain evidence="3 4">MSMB2087WGS</strain>
    </source>
</reference>
<dbReference type="EMBL" id="LPHD01000049">
    <property type="protein sequence ID" value="KWA84342.1"/>
    <property type="molecule type" value="Genomic_DNA"/>
</dbReference>
<gene>
    <name evidence="3" type="ORF">WL29_21240</name>
</gene>
<dbReference type="PANTHER" id="PTHR30121:SF6">
    <property type="entry name" value="SLR6007 PROTEIN"/>
    <property type="match status" value="1"/>
</dbReference>
<evidence type="ECO:0000256" key="1">
    <source>
        <dbReference type="SAM" id="MobiDB-lite"/>
    </source>
</evidence>
<dbReference type="Pfam" id="PF12696">
    <property type="entry name" value="TraG-D_C"/>
    <property type="match status" value="1"/>
</dbReference>
<dbReference type="Gene3D" id="3.40.50.300">
    <property type="entry name" value="P-loop containing nucleotide triphosphate hydrolases"/>
    <property type="match status" value="2"/>
</dbReference>
<feature type="compositionally biased region" description="Low complexity" evidence="1">
    <location>
        <begin position="456"/>
        <end position="480"/>
    </location>
</feature>
<sequence length="575" mass="63107">MRTLIGREDFWPVAAPLAAGLAASHPDLAGNPIAIAVGAMAGIGSYNYFKEEAKRRLRNVNEDVPEGFILRSDDTFPETVGLGGLRLGYTKDRHLPLDIENDKLMRHLAIIGQSGVGKTVLGMNILWQQTARGGGWLFIDAKLDKDVRDQLAYMARIFGREDEFYVMNVDEPENSNTYNPILNGDPDSIASRLMNLLPAADNNPGADFYRQQANYALTVLIGALQAANKRYTFMDLAIMLQSAAAIGKVETLVPLDSQAFMVLQVFMDSFKKMDKNGVKVDVDKLKTVLGGMSGRIAQFAQGKFGQVFNTTTPEIDLTDIVKNNKMCYVMLPTMEKDTAALNLGKMVLSDLRTTVAKMQGLTKSERPNPPFICFADEMGSYVMPGISRVFEQARSAGIVMIPAFQTFANLASVSPEFEEMIIGNTWTKAFFKLGSMDSATKAADLIGQEKNYQHSVSASKSESASAQSLRVTPESSQSESGGVGESWRQLEEYRISPDKLTRMGVGECVVCSGSRTYHISTQAIEFPPVPEFKKTNFPTSLPPGLTTLDLEGQYEQFLIGMRDVTGQKDAVPEPL</sequence>
<dbReference type="InterPro" id="IPR032689">
    <property type="entry name" value="TraG-D_C"/>
</dbReference>
<evidence type="ECO:0000259" key="2">
    <source>
        <dbReference type="Pfam" id="PF12696"/>
    </source>
</evidence>
<evidence type="ECO:0000313" key="3">
    <source>
        <dbReference type="EMBL" id="KWA84342.1"/>
    </source>
</evidence>
<dbReference type="InterPro" id="IPR051162">
    <property type="entry name" value="T4SS_component"/>
</dbReference>